<evidence type="ECO:0000256" key="1">
    <source>
        <dbReference type="SAM" id="MobiDB-lite"/>
    </source>
</evidence>
<evidence type="ECO:0000313" key="3">
    <source>
        <dbReference type="EMBL" id="TWT31821.1"/>
    </source>
</evidence>
<feature type="compositionally biased region" description="Basic and acidic residues" evidence="1">
    <location>
        <begin position="508"/>
        <end position="544"/>
    </location>
</feature>
<accession>A0A5C5V0C1</accession>
<dbReference type="OrthoDB" id="241105at2"/>
<dbReference type="Pfam" id="PF14238">
    <property type="entry name" value="DUF4340"/>
    <property type="match status" value="1"/>
</dbReference>
<evidence type="ECO:0000313" key="4">
    <source>
        <dbReference type="Proteomes" id="UP000318878"/>
    </source>
</evidence>
<evidence type="ECO:0000259" key="2">
    <source>
        <dbReference type="Pfam" id="PF14238"/>
    </source>
</evidence>
<comment type="caution">
    <text evidence="3">The sequence shown here is derived from an EMBL/GenBank/DDBJ whole genome shotgun (WGS) entry which is preliminary data.</text>
</comment>
<dbReference type="EMBL" id="SJPF01000004">
    <property type="protein sequence ID" value="TWT31821.1"/>
    <property type="molecule type" value="Genomic_DNA"/>
</dbReference>
<feature type="compositionally biased region" description="Low complexity" evidence="1">
    <location>
        <begin position="490"/>
        <end position="507"/>
    </location>
</feature>
<dbReference type="Proteomes" id="UP000318878">
    <property type="component" value="Unassembled WGS sequence"/>
</dbReference>
<sequence>MNELVKTSIFVGIATLFTIGAVASRPVLAPSNPEDEVGKPLFPEFTNPDQAASLSITKYDSEIVTLNTLTLDESPTGWVVTSEGGYPADASEQVRIAATALIDLKVIDAFDALPSQLAEFGLVKPDVETLEITDSGVGELVLISDSDNKPLAELIIGKQDEARPAIRYVRIPSRDRIYVVQLNPEAFPIEFKKWIDSDLLELNPFDVAQMTFADYSAALLQGAAGNARIDRADQMEAVVDYSDIDNKWTLSSYKLPVGGRLEPAQLGPGEKLNETALTTARTTLDEMQLVDVVKKPAGLAENLKVDGQFNNEGLDTLILNGFLPYGTNPMRLIGDSGEVNIHTKDAVKYRLLFGKEQDGGADGTRRFLMIQVELDKAALGTPNMTAVPELKEGDGVDVKKLAEEIAAIKLANDRELDAYREKENAAMRKVFEMNSRFADWYYVIPNEQYKKIMLTQKQLIDSPNGAPARPAAGGTGIPLMLQGRPPAAQPPVTQQPPVQSMQPAAKPAAEEAKPAEDAKPMETPEKPAAEAPKSDASTEEKPADDAPMTEAPMIETPSEETPAEPKSDGDE</sequence>
<proteinExistence type="predicted"/>
<protein>
    <recommendedName>
        <fullName evidence="2">DUF4340 domain-containing protein</fullName>
    </recommendedName>
</protein>
<feature type="domain" description="DUF4340" evidence="2">
    <location>
        <begin position="78"/>
        <end position="300"/>
    </location>
</feature>
<dbReference type="AlphaFoldDB" id="A0A5C5V0C1"/>
<name>A0A5C5V0C1_9BACT</name>
<feature type="compositionally biased region" description="Low complexity" evidence="1">
    <location>
        <begin position="463"/>
        <end position="472"/>
    </location>
</feature>
<dbReference type="InterPro" id="IPR025641">
    <property type="entry name" value="DUF4340"/>
</dbReference>
<dbReference type="RefSeq" id="WP_146434273.1">
    <property type="nucleotide sequence ID" value="NZ_SJPF01000004.1"/>
</dbReference>
<gene>
    <name evidence="3" type="ORF">Enr8_37460</name>
</gene>
<reference evidence="3 4" key="1">
    <citation type="submission" date="2019-02" db="EMBL/GenBank/DDBJ databases">
        <title>Deep-cultivation of Planctomycetes and their phenomic and genomic characterization uncovers novel biology.</title>
        <authorList>
            <person name="Wiegand S."/>
            <person name="Jogler M."/>
            <person name="Boedeker C."/>
            <person name="Pinto D."/>
            <person name="Vollmers J."/>
            <person name="Rivas-Marin E."/>
            <person name="Kohn T."/>
            <person name="Peeters S.H."/>
            <person name="Heuer A."/>
            <person name="Rast P."/>
            <person name="Oberbeckmann S."/>
            <person name="Bunk B."/>
            <person name="Jeske O."/>
            <person name="Meyerdierks A."/>
            <person name="Storesund J.E."/>
            <person name="Kallscheuer N."/>
            <person name="Luecker S."/>
            <person name="Lage O.M."/>
            <person name="Pohl T."/>
            <person name="Merkel B.J."/>
            <person name="Hornburger P."/>
            <person name="Mueller R.-W."/>
            <person name="Bruemmer F."/>
            <person name="Labrenz M."/>
            <person name="Spormann A.M."/>
            <person name="Op Den Camp H."/>
            <person name="Overmann J."/>
            <person name="Amann R."/>
            <person name="Jetten M.S.M."/>
            <person name="Mascher T."/>
            <person name="Medema M.H."/>
            <person name="Devos D.P."/>
            <person name="Kaster A.-K."/>
            <person name="Ovreas L."/>
            <person name="Rohde M."/>
            <person name="Galperin M.Y."/>
            <person name="Jogler C."/>
        </authorList>
    </citation>
    <scope>NUCLEOTIDE SEQUENCE [LARGE SCALE GENOMIC DNA]</scope>
    <source>
        <strain evidence="3 4">Enr8</strain>
    </source>
</reference>
<keyword evidence="4" id="KW-1185">Reference proteome</keyword>
<organism evidence="3 4">
    <name type="scientific">Blastopirellula retiformator</name>
    <dbReference type="NCBI Taxonomy" id="2527970"/>
    <lineage>
        <taxon>Bacteria</taxon>
        <taxon>Pseudomonadati</taxon>
        <taxon>Planctomycetota</taxon>
        <taxon>Planctomycetia</taxon>
        <taxon>Pirellulales</taxon>
        <taxon>Pirellulaceae</taxon>
        <taxon>Blastopirellula</taxon>
    </lineage>
</organism>
<feature type="region of interest" description="Disordered" evidence="1">
    <location>
        <begin position="463"/>
        <end position="571"/>
    </location>
</feature>